<dbReference type="InterPro" id="IPR046715">
    <property type="entry name" value="DUF6607"/>
</dbReference>
<reference evidence="1 2" key="1">
    <citation type="submission" date="2018-07" db="EMBL/GenBank/DDBJ databases">
        <title>Leeuwenhoekiella genomics.</title>
        <authorList>
            <person name="Tahon G."/>
            <person name="Willems A."/>
        </authorList>
    </citation>
    <scope>NUCLEOTIDE SEQUENCE [LARGE SCALE GENOMIC DNA]</scope>
    <source>
        <strain evidence="1 2">LMG 29608</strain>
    </source>
</reference>
<sequence>MHKFKNLFDLKPINMKNRVLTVTLTLLTAGVTFAQSTKRKDQETIKDMCGCFEIEFKYAETFSDQEGYKKHDDYYATALEWATLIEDEKDKLAIQHLLIVQDTMVIKHWRQDWEFENTRLFTYQADKSWTLEDLDKKEVKGQWTQKVYQVDDSPRYSGSATWVHVDGRDEWQNSTPAPLPRREYTKRHDYNIMLRNNQVQLTDYGWLHEQDNKKIAEDNDGSTTNIAEEKGYNSYKRVPDSRCAVAQKWWVENQDVWKKVRAAWEVLLASKDQIKLKSKVADKRLYEYLFELKPEAGSEEIKAILTQFVE</sequence>
<evidence type="ECO:0000313" key="1">
    <source>
        <dbReference type="EMBL" id="RXG12111.1"/>
    </source>
</evidence>
<organism evidence="1 2">
    <name type="scientific">Leeuwenhoekiella polynyae</name>
    <dbReference type="NCBI Taxonomy" id="1550906"/>
    <lineage>
        <taxon>Bacteria</taxon>
        <taxon>Pseudomonadati</taxon>
        <taxon>Bacteroidota</taxon>
        <taxon>Flavobacteriia</taxon>
        <taxon>Flavobacteriales</taxon>
        <taxon>Flavobacteriaceae</taxon>
        <taxon>Leeuwenhoekiella</taxon>
    </lineage>
</organism>
<dbReference type="AlphaFoldDB" id="A0A4Q0NPE0"/>
<dbReference type="Pfam" id="PF20311">
    <property type="entry name" value="DUF6607"/>
    <property type="match status" value="1"/>
</dbReference>
<dbReference type="Proteomes" id="UP000289859">
    <property type="component" value="Unassembled WGS sequence"/>
</dbReference>
<comment type="caution">
    <text evidence="1">The sequence shown here is derived from an EMBL/GenBank/DDBJ whole genome shotgun (WGS) entry which is preliminary data.</text>
</comment>
<gene>
    <name evidence="1" type="ORF">DSM02_3957</name>
</gene>
<keyword evidence="2" id="KW-1185">Reference proteome</keyword>
<accession>A0A4Q0NPE0</accession>
<dbReference type="EMBL" id="QOVK01000032">
    <property type="protein sequence ID" value="RXG12111.1"/>
    <property type="molecule type" value="Genomic_DNA"/>
</dbReference>
<name>A0A4Q0NPE0_9FLAO</name>
<proteinExistence type="predicted"/>
<evidence type="ECO:0000313" key="2">
    <source>
        <dbReference type="Proteomes" id="UP000289859"/>
    </source>
</evidence>
<protein>
    <submittedName>
        <fullName evidence="1">Uncharacterized protein</fullName>
    </submittedName>
</protein>